<keyword evidence="7" id="KW-0998">Cell outer membrane</keyword>
<dbReference type="InterPro" id="IPR005594">
    <property type="entry name" value="YadA_C"/>
</dbReference>
<proteinExistence type="predicted"/>
<dbReference type="InterPro" id="IPR045584">
    <property type="entry name" value="Pilin-like"/>
</dbReference>
<dbReference type="PATRIC" id="fig|1028803.3.peg.1198"/>
<evidence type="ECO:0000256" key="4">
    <source>
        <dbReference type="ARBA" id="ARBA00022692"/>
    </source>
</evidence>
<dbReference type="SUPFAM" id="SSF57997">
    <property type="entry name" value="Tropomyosin"/>
    <property type="match status" value="1"/>
</dbReference>
<evidence type="ECO:0000259" key="9">
    <source>
        <dbReference type="Pfam" id="PF03895"/>
    </source>
</evidence>
<evidence type="ECO:0000256" key="2">
    <source>
        <dbReference type="ARBA" id="ARBA00004442"/>
    </source>
</evidence>
<dbReference type="GO" id="GO:0009986">
    <property type="term" value="C:cell surface"/>
    <property type="evidence" value="ECO:0007669"/>
    <property type="project" value="UniProtKB-SubCell"/>
</dbReference>
<dbReference type="eggNOG" id="COG1196">
    <property type="taxonomic scope" value="Bacteria"/>
</dbReference>
<sequence>MKKNLLKQSVIAVLVGGAVSGSALAQEINTMDNSGAAFTKGIRNSIVASIQGNSQILNGFKKDEKILAVNDSGNLEERNATEDDVNSDPLKGKGVVNSVLENQAGIKANADTIEFLGEITESNINSLKNRVADNEVDIEDLKTNLTTLGESTNTAVSNLGEYIQNVDQDVAELKETVLGNNGLLDTVDSHTDAIADLQNRNDYRDLNTVRNLVNGTETHLQEHIDNEFSDLVDAVGEIEGTVEKNTSRITDIRNKQLLQNTRLSNHSDRIGANEAAIATNKDNITANKTDIEANAANITAHTQRLDHLDNRVNNLNKDLKRGLAAQAALNGLFQPYNVGKLNLTAAVGGYKSQTAVAVGTGYRYNENIATKAGVAFTRGGSATYNVGVNFEW</sequence>
<keyword evidence="5 8" id="KW-0732">Signal</keyword>
<evidence type="ECO:0000256" key="7">
    <source>
        <dbReference type="ARBA" id="ARBA00023237"/>
    </source>
</evidence>
<keyword evidence="4" id="KW-0812">Transmembrane</keyword>
<evidence type="ECO:0000313" key="11">
    <source>
        <dbReference type="Proteomes" id="UP000003258"/>
    </source>
</evidence>
<feature type="chain" id="PRO_5003383916" evidence="8">
    <location>
        <begin position="26"/>
        <end position="392"/>
    </location>
</feature>
<evidence type="ECO:0000256" key="1">
    <source>
        <dbReference type="ARBA" id="ARBA00004241"/>
    </source>
</evidence>
<comment type="caution">
    <text evidence="10">The sequence shown here is derived from an EMBL/GenBank/DDBJ whole genome shotgun (WGS) entry which is preliminary data.</text>
</comment>
<comment type="subcellular location">
    <subcellularLocation>
        <location evidence="2">Cell outer membrane</location>
    </subcellularLocation>
    <subcellularLocation>
        <location evidence="1">Cell surface</location>
    </subcellularLocation>
</comment>
<feature type="signal peptide" evidence="8">
    <location>
        <begin position="1"/>
        <end position="25"/>
    </location>
</feature>
<dbReference type="RefSeq" id="WP_005632009.1">
    <property type="nucleotide sequence ID" value="NZ_AFQO01000010.1"/>
</dbReference>
<reference evidence="10 11" key="1">
    <citation type="journal article" date="2011" name="J. Bacteriol.">
        <title>Genome Sequences for Five Strains of the Emerging Pathogen Haemophilus haemolyticus.</title>
        <authorList>
            <person name="Jordan I.K."/>
            <person name="Conley A.B."/>
            <person name="Antonov I.V."/>
            <person name="Arthur R.A."/>
            <person name="Cook E.D."/>
            <person name="Cooper G.P."/>
            <person name="Jones B.L."/>
            <person name="Knipe K.M."/>
            <person name="Lee K.J."/>
            <person name="Liu X."/>
            <person name="Mitchell G.J."/>
            <person name="Pande P.R."/>
            <person name="Petit R.A."/>
            <person name="Qin S."/>
            <person name="Rajan V.N."/>
            <person name="Sarda S."/>
            <person name="Sebastian A."/>
            <person name="Tang S."/>
            <person name="Thapliyal R."/>
            <person name="Varghese N.J."/>
            <person name="Ye T."/>
            <person name="Katz L.S."/>
            <person name="Wang X."/>
            <person name="Rowe L."/>
            <person name="Frace M."/>
            <person name="Mayer L.W."/>
        </authorList>
    </citation>
    <scope>NUCLEOTIDE SEQUENCE [LARGE SCALE GENOMIC DNA]</scope>
    <source>
        <strain evidence="10 11">M19501</strain>
    </source>
</reference>
<keyword evidence="3" id="KW-1134">Transmembrane beta strand</keyword>
<dbReference type="Gene3D" id="3.30.1300.30">
    <property type="entry name" value="GSPII I/J protein-like"/>
    <property type="match status" value="1"/>
</dbReference>
<evidence type="ECO:0000313" key="10">
    <source>
        <dbReference type="EMBL" id="EGT75181.1"/>
    </source>
</evidence>
<dbReference type="EMBL" id="AFQO01000010">
    <property type="protein sequence ID" value="EGT75181.1"/>
    <property type="molecule type" value="Genomic_DNA"/>
</dbReference>
<gene>
    <name evidence="10" type="ORF">GG9_1144</name>
</gene>
<organism evidence="10 11">
    <name type="scientific">Haemophilus haemolyticus M19501</name>
    <dbReference type="NCBI Taxonomy" id="1028803"/>
    <lineage>
        <taxon>Bacteria</taxon>
        <taxon>Pseudomonadati</taxon>
        <taxon>Pseudomonadota</taxon>
        <taxon>Gammaproteobacteria</taxon>
        <taxon>Pasteurellales</taxon>
        <taxon>Pasteurellaceae</taxon>
        <taxon>Haemophilus</taxon>
    </lineage>
</organism>
<evidence type="ECO:0000256" key="3">
    <source>
        <dbReference type="ARBA" id="ARBA00022452"/>
    </source>
</evidence>
<name>F9GPZ9_HAEHA</name>
<evidence type="ECO:0000256" key="6">
    <source>
        <dbReference type="ARBA" id="ARBA00023136"/>
    </source>
</evidence>
<protein>
    <submittedName>
        <fullName evidence="10">Putative yadA-like protein</fullName>
    </submittedName>
</protein>
<evidence type="ECO:0000256" key="5">
    <source>
        <dbReference type="ARBA" id="ARBA00022729"/>
    </source>
</evidence>
<feature type="domain" description="Trimeric autotransporter adhesin YadA-like C-terminal membrane anchor" evidence="9">
    <location>
        <begin position="333"/>
        <end position="392"/>
    </location>
</feature>
<dbReference type="SUPFAM" id="SSF54523">
    <property type="entry name" value="Pili subunits"/>
    <property type="match status" value="1"/>
</dbReference>
<dbReference type="Pfam" id="PF03895">
    <property type="entry name" value="YadA_anchor"/>
    <property type="match status" value="1"/>
</dbReference>
<dbReference type="Proteomes" id="UP000003258">
    <property type="component" value="Unassembled WGS sequence"/>
</dbReference>
<accession>F9GPZ9</accession>
<dbReference type="GO" id="GO:0009279">
    <property type="term" value="C:cell outer membrane"/>
    <property type="evidence" value="ECO:0007669"/>
    <property type="project" value="UniProtKB-SubCell"/>
</dbReference>
<evidence type="ECO:0000256" key="8">
    <source>
        <dbReference type="SAM" id="SignalP"/>
    </source>
</evidence>
<keyword evidence="6" id="KW-0472">Membrane</keyword>
<dbReference type="AlphaFoldDB" id="F9GPZ9"/>